<dbReference type="AlphaFoldDB" id="A0A7S2BGZ4"/>
<feature type="transmembrane region" description="Helical" evidence="1">
    <location>
        <begin position="88"/>
        <end position="106"/>
    </location>
</feature>
<evidence type="ECO:0000259" key="2">
    <source>
        <dbReference type="Pfam" id="PF07810"/>
    </source>
</evidence>
<sequence length="437" mass="48527">MNAAALHQAKHAAISNLRTLQYEGEWKARLKLRPPREAYLLFARQLMVLGLHVLLQVGVWACILLIQVNSANIKAALPSGLISSLAPVVVYSACVEIMPLLVPTLARQCRWDNPASLRTHMTTGYYVGRVTGLLVLGLSELGMLLMWDTAVTARGSNSSSSTVPVFNTTLASELAAADTGLLYAFGREPSPEQFNCGQDQLGNKFLLQVVLGFITPKAFELSAASVRWLIDVKIRGKEWTRAPLKIEKKFIRNVYFQGLLWIAVPYLPLMSFLMPIVLYIEFKYDKAFLLRLCSKTTTPFQSNLDQFLIVHSLTLAFFVAVWCFIFLHEGFATAVCGPFRDLEAGLESAAADIYSHLASLSGGLADLITYFLSNSLMLWLAILGLTSVVFDQRFHIVSLENSKEQLIALEAVVKTRLAQRVENLAAEGTRLRRELAQ</sequence>
<dbReference type="Pfam" id="PF07810">
    <property type="entry name" value="TMC"/>
    <property type="match status" value="1"/>
</dbReference>
<feature type="transmembrane region" description="Helical" evidence="1">
    <location>
        <begin position="307"/>
        <end position="327"/>
    </location>
</feature>
<accession>A0A7S2BGZ4</accession>
<dbReference type="EMBL" id="HBGU01003032">
    <property type="protein sequence ID" value="CAD9396355.1"/>
    <property type="molecule type" value="Transcribed_RNA"/>
</dbReference>
<dbReference type="InterPro" id="IPR012496">
    <property type="entry name" value="TMC_dom"/>
</dbReference>
<evidence type="ECO:0000313" key="3">
    <source>
        <dbReference type="EMBL" id="CAD9396355.1"/>
    </source>
</evidence>
<protein>
    <recommendedName>
        <fullName evidence="2">TMC domain-containing protein</fullName>
    </recommendedName>
</protein>
<organism evidence="3">
    <name type="scientific">Haptolina brevifila</name>
    <dbReference type="NCBI Taxonomy" id="156173"/>
    <lineage>
        <taxon>Eukaryota</taxon>
        <taxon>Haptista</taxon>
        <taxon>Haptophyta</taxon>
        <taxon>Prymnesiophyceae</taxon>
        <taxon>Prymnesiales</taxon>
        <taxon>Prymnesiaceae</taxon>
        <taxon>Haptolina</taxon>
    </lineage>
</organism>
<feature type="transmembrane region" description="Helical" evidence="1">
    <location>
        <begin position="126"/>
        <end position="147"/>
    </location>
</feature>
<evidence type="ECO:0000256" key="1">
    <source>
        <dbReference type="SAM" id="Phobius"/>
    </source>
</evidence>
<feature type="domain" description="TMC" evidence="2">
    <location>
        <begin position="196"/>
        <end position="302"/>
    </location>
</feature>
<proteinExistence type="predicted"/>
<keyword evidence="1" id="KW-0472">Membrane</keyword>
<keyword evidence="1" id="KW-1133">Transmembrane helix</keyword>
<dbReference type="GO" id="GO:0016020">
    <property type="term" value="C:membrane"/>
    <property type="evidence" value="ECO:0007669"/>
    <property type="project" value="InterPro"/>
</dbReference>
<reference evidence="3" key="1">
    <citation type="submission" date="2021-01" db="EMBL/GenBank/DDBJ databases">
        <authorList>
            <person name="Corre E."/>
            <person name="Pelletier E."/>
            <person name="Niang G."/>
            <person name="Scheremetjew M."/>
            <person name="Finn R."/>
            <person name="Kale V."/>
            <person name="Holt S."/>
            <person name="Cochrane G."/>
            <person name="Meng A."/>
            <person name="Brown T."/>
            <person name="Cohen L."/>
        </authorList>
    </citation>
    <scope>NUCLEOTIDE SEQUENCE</scope>
    <source>
        <strain evidence="3">UTEX LB 985</strain>
    </source>
</reference>
<feature type="transmembrane region" description="Helical" evidence="1">
    <location>
        <begin position="367"/>
        <end position="390"/>
    </location>
</feature>
<gene>
    <name evidence="3" type="ORF">CBRE1094_LOCUS1630</name>
</gene>
<feature type="transmembrane region" description="Helical" evidence="1">
    <location>
        <begin position="259"/>
        <end position="282"/>
    </location>
</feature>
<feature type="transmembrane region" description="Helical" evidence="1">
    <location>
        <begin position="46"/>
        <end position="68"/>
    </location>
</feature>
<name>A0A7S2BGZ4_9EUKA</name>
<keyword evidence="1" id="KW-0812">Transmembrane</keyword>